<organism evidence="1 2">
    <name type="scientific">Curtobacterium flaccumfaciens pv. flaccumfaciens</name>
    <dbReference type="NCBI Taxonomy" id="138532"/>
    <lineage>
        <taxon>Bacteria</taxon>
        <taxon>Bacillati</taxon>
        <taxon>Actinomycetota</taxon>
        <taxon>Actinomycetes</taxon>
        <taxon>Micrococcales</taxon>
        <taxon>Microbacteriaceae</taxon>
        <taxon>Curtobacterium</taxon>
    </lineage>
</organism>
<sequence>MKHRRRGAALTGWPAATLLAGAAVGVVAVVAISTDGGTFALLSARSSTQPATITAGSADLSLSSLTLPSAPLYPGATEFGVVTATNTGDVPLDLGVATGRAGTTTASGSASAVRSDLRVTVGAATSAAACRSGSVRPTWSGSLDSTSPRSAGITLRPGADVVLCLAVAMPADAAASQQGLSADFTTTISGTQVGS</sequence>
<comment type="caution">
    <text evidence="1">The sequence shown here is derived from an EMBL/GenBank/DDBJ whole genome shotgun (WGS) entry which is preliminary data.</text>
</comment>
<reference evidence="1" key="1">
    <citation type="submission" date="2021-05" db="EMBL/GenBank/DDBJ databases">
        <title>Whole genome sequence of Curtobacterium flaccumfaciens pv. flaccumfaciens strain CFBP 3417.</title>
        <authorList>
            <person name="Osdaghi E."/>
            <person name="Taghouti G."/>
            <person name="Portier P."/>
            <person name="Fazliarab A."/>
            <person name="Taghavi S.M."/>
            <person name="Briand M."/>
            <person name="Le-Saux M."/>
            <person name="Jacques M.-A."/>
        </authorList>
    </citation>
    <scope>NUCLEOTIDE SEQUENCE</scope>
    <source>
        <strain evidence="1">CFBP 3417</strain>
    </source>
</reference>
<evidence type="ECO:0000313" key="1">
    <source>
        <dbReference type="EMBL" id="MBT1541630.1"/>
    </source>
</evidence>
<protein>
    <submittedName>
        <fullName evidence="1">Uncharacterized protein</fullName>
    </submittedName>
</protein>
<dbReference type="RefSeq" id="WP_214562734.1">
    <property type="nucleotide sequence ID" value="NZ_JAHEWX010000007.1"/>
</dbReference>
<dbReference type="EMBL" id="JAHEWX010000007">
    <property type="protein sequence ID" value="MBT1541630.1"/>
    <property type="molecule type" value="Genomic_DNA"/>
</dbReference>
<proteinExistence type="predicted"/>
<name>A0A9Q2W3B2_9MICO</name>
<dbReference type="Proteomes" id="UP000709437">
    <property type="component" value="Unassembled WGS sequence"/>
</dbReference>
<gene>
    <name evidence="1" type="ORF">KK103_07660</name>
</gene>
<accession>A0A9Q2W3B2</accession>
<evidence type="ECO:0000313" key="2">
    <source>
        <dbReference type="Proteomes" id="UP000709437"/>
    </source>
</evidence>
<dbReference type="AlphaFoldDB" id="A0A9Q2W3B2"/>